<evidence type="ECO:0000313" key="2">
    <source>
        <dbReference type="Proteomes" id="UP000065521"/>
    </source>
</evidence>
<proteinExistence type="predicted"/>
<dbReference type="GO" id="GO:0016020">
    <property type="term" value="C:membrane"/>
    <property type="evidence" value="ECO:0007669"/>
    <property type="project" value="TreeGrafter"/>
</dbReference>
<dbReference type="CDD" id="cd03510">
    <property type="entry name" value="Rhizobitoxine-FADS-like"/>
    <property type="match status" value="1"/>
</dbReference>
<dbReference type="PANTHER" id="PTHR19353">
    <property type="entry name" value="FATTY ACID DESATURASE 2"/>
    <property type="match status" value="1"/>
</dbReference>
<dbReference type="AlphaFoldDB" id="A0A117WSG3"/>
<dbReference type="GO" id="GO:0016717">
    <property type="term" value="F:oxidoreductase activity, acting on paired donors, with oxidation of a pair of donors resulting in the reduction of molecular oxygen to two molecules of water"/>
    <property type="evidence" value="ECO:0007669"/>
    <property type="project" value="TreeGrafter"/>
</dbReference>
<organism evidence="1 2">
    <name type="scientific">Burkholderia ubonensis</name>
    <dbReference type="NCBI Taxonomy" id="101571"/>
    <lineage>
        <taxon>Bacteria</taxon>
        <taxon>Pseudomonadati</taxon>
        <taxon>Pseudomonadota</taxon>
        <taxon>Betaproteobacteria</taxon>
        <taxon>Burkholderiales</taxon>
        <taxon>Burkholderiaceae</taxon>
        <taxon>Burkholderia</taxon>
        <taxon>Burkholderia cepacia complex</taxon>
    </lineage>
</organism>
<comment type="caution">
    <text evidence="1">The sequence shown here is derived from an EMBL/GenBank/DDBJ whole genome shotgun (WGS) entry which is preliminary data.</text>
</comment>
<reference evidence="1 2" key="1">
    <citation type="submission" date="2015-11" db="EMBL/GenBank/DDBJ databases">
        <title>Expanding the genomic diversity of Burkholderia species for the development of highly accurate diagnostics.</title>
        <authorList>
            <person name="Sahl J."/>
            <person name="Keim P."/>
            <person name="Wagner D."/>
        </authorList>
    </citation>
    <scope>NUCLEOTIDE SEQUENCE [LARGE SCALE GENOMIC DNA]</scope>
    <source>
        <strain evidence="1 2">RF32-BP4</strain>
    </source>
</reference>
<dbReference type="EMBL" id="LOTN01000036">
    <property type="protein sequence ID" value="KUZ88808.1"/>
    <property type="molecule type" value="Genomic_DNA"/>
</dbReference>
<dbReference type="PANTHER" id="PTHR19353:SF19">
    <property type="entry name" value="DELTA(5) FATTY ACID DESATURASE C-RELATED"/>
    <property type="match status" value="1"/>
</dbReference>
<dbReference type="Proteomes" id="UP000065521">
    <property type="component" value="Unassembled WGS sequence"/>
</dbReference>
<dbReference type="InterPro" id="IPR012171">
    <property type="entry name" value="Fatty_acid_desaturase"/>
</dbReference>
<dbReference type="GO" id="GO:0008610">
    <property type="term" value="P:lipid biosynthetic process"/>
    <property type="evidence" value="ECO:0007669"/>
    <property type="project" value="UniProtKB-ARBA"/>
</dbReference>
<dbReference type="RefSeq" id="WP_059616349.1">
    <property type="nucleotide sequence ID" value="NZ_CABVPQ010000048.1"/>
</dbReference>
<sequence length="324" mass="36709">MPAYRKHRFAASIREQVRPLYQSNNWRGGVAVLGDYAVIALAAAGGARWPWLAPAAIFVIGSRQRALVTLLHDGVHLSLARARWLNRFLTRWPAGFAVFQSDEYYRAIHVPAHHGHLGDPQRDPDYVGFRESGLLAVTSSRAFLSGFFFKTLLLGNALGNVRELVAGRIAYMAGKRGDLARLAAAQAVVAAALSWLAGPLGYLWFWLVPFLTVSHVLAWFLEITEHYRLFGEDRSELEITRNRFPCWWERCFFGMHGETWHLTHHLFPGVPFWNLRRVHEILLQDDAYRAANAARGGLLSAPAGRVSILREILDDIDRTHWRPL</sequence>
<dbReference type="InterPro" id="IPR005804">
    <property type="entry name" value="FA_desaturase_dom"/>
</dbReference>
<evidence type="ECO:0000313" key="1">
    <source>
        <dbReference type="EMBL" id="KUZ88808.1"/>
    </source>
</evidence>
<dbReference type="Pfam" id="PF00487">
    <property type="entry name" value="FA_desaturase"/>
    <property type="match status" value="1"/>
</dbReference>
<accession>A0A117WSG3</accession>
<name>A0A117WSG3_9BURK</name>
<gene>
    <name evidence="1" type="ORF">WI38_18755</name>
</gene>
<protein>
    <submittedName>
        <fullName evidence="1">Uncharacterized protein</fullName>
    </submittedName>
</protein>